<dbReference type="EMBL" id="MH606185">
    <property type="protein sequence ID" value="AXH71130.1"/>
    <property type="molecule type" value="Genomic_DNA"/>
</dbReference>
<organismHost>
    <name type="scientific">Bacillus subtilis</name>
    <dbReference type="NCBI Taxonomy" id="1423"/>
</organismHost>
<sequence length="687" mass="75865">MDNGQPDQFLTPLSPYRLQSQLGKEIKRMNQEGKNVVRLSLARVVKVNYKYNTVDVVTTINNDSTVRNPNDNGKFSARLPVSFGGTTPDGKIYGGTTLVTVGSLVLIGYMEGNKDYPIVLNIYGEADNQSQLTRTTFTSADESDEALQRELWQLFTLYPSMTYKNIDGNGNQEVTFSGKSFLYVTDTDQDNAYVQDAGFNYEDLPSARYANGELIEPKSPDSPTLLYVHQGVYQKHRVTFFIKSDGTVRLGSRHLDGQGITFMEMTTDGGFQVYQKKDTTNPEEESAKFSRFGITEDGSVVLQSQKHLFEVNNEGIYVDGKPLATFGGGGNDGDGNPITWEDILNDLEDIETSITVMNGKIETKISRTEYDIDMDGVKRYAEELVEGVDNEIDDINNTLNNLDEYLDGSFKDGIIDTAEAAAIQAYINTLNTEKADIDAKYTEIFNNEFMDDQSRVKLKNAKDEYDGKHTALIDTINGAIVDGKISSEDRAAVDQAFDAYHNAVSTLSAAFESAADVIALNKAKKALEDAIGYTDGQIKTVNSTITQLADSISSKVDSTTFTDAIKNVDSRLATTEENIKSTDTRVDKIEKEIPYAVNIISTNGAAFQGGPYSTTLFAKILRGNQDVTNTVDASRFRWTRISNDSASDTEWNNTHGIGVKSITITNEDVKARATFQCDFDPPDTDTQ</sequence>
<proteinExistence type="predicted"/>
<accession>A0A345MJU8</accession>
<evidence type="ECO:0000313" key="1">
    <source>
        <dbReference type="EMBL" id="AXH71130.1"/>
    </source>
</evidence>
<name>A0A345MJU8_BPBSP</name>
<gene>
    <name evidence="1" type="ORF">BSP38_088</name>
</gene>
<organism evidence="1 2">
    <name type="scientific">Bacillus phage BSP38</name>
    <dbReference type="NCBI Taxonomy" id="2283013"/>
    <lineage>
        <taxon>Viruses</taxon>
        <taxon>Duplodnaviria</taxon>
        <taxon>Heunggongvirae</taxon>
        <taxon>Uroviricota</taxon>
        <taxon>Caudoviricetes</taxon>
        <taxon>Herelleviridae</taxon>
        <taxon>Bastillevirinae</taxon>
        <taxon>Jeonjuvirus</taxon>
        <taxon>Jeonjuvirus BSP38</taxon>
    </lineage>
</organism>
<evidence type="ECO:0000313" key="2">
    <source>
        <dbReference type="Proteomes" id="UP000260425"/>
    </source>
</evidence>
<dbReference type="Proteomes" id="UP000260425">
    <property type="component" value="Segment"/>
</dbReference>
<keyword evidence="2" id="KW-1185">Reference proteome</keyword>
<protein>
    <submittedName>
        <fullName evidence="1">Putative tail fiber 1</fullName>
    </submittedName>
</protein>
<reference evidence="1 2" key="1">
    <citation type="submission" date="2018-07" db="EMBL/GenBank/DDBJ databases">
        <title>Complete nucleotide sequence of Bacillus phage BSP38.</title>
        <authorList>
            <person name="Ghosh K."/>
            <person name="Kim K.-P."/>
        </authorList>
    </citation>
    <scope>NUCLEOTIDE SEQUENCE [LARGE SCALE GENOMIC DNA]</scope>
</reference>